<keyword evidence="3" id="KW-1185">Reference proteome</keyword>
<comment type="caution">
    <text evidence="2">The sequence shown here is derived from an EMBL/GenBank/DDBJ whole genome shotgun (WGS) entry which is preliminary data.</text>
</comment>
<feature type="non-terminal residue" evidence="2">
    <location>
        <position position="1"/>
    </location>
</feature>
<accession>A0A821BZ91</accession>
<proteinExistence type="predicted"/>
<sequence length="97" mass="10766">YFIFVKPVYPPSTASSYPPVVAPPYPQQPLAPSTSGQPPATAPDGSALPYPTAYMQPFFPMPPGYNPYNPFFNMSEFIKWGFTEKHYSIVCLVAPPY</sequence>
<protein>
    <submittedName>
        <fullName evidence="2">Uncharacterized protein</fullName>
    </submittedName>
</protein>
<gene>
    <name evidence="2" type="ORF">OVN521_LOCUS45225</name>
</gene>
<dbReference type="AlphaFoldDB" id="A0A821BZ91"/>
<evidence type="ECO:0000313" key="3">
    <source>
        <dbReference type="Proteomes" id="UP000663866"/>
    </source>
</evidence>
<name>A0A821BZ91_9BILA</name>
<evidence type="ECO:0000313" key="2">
    <source>
        <dbReference type="EMBL" id="CAF4602456.1"/>
    </source>
</evidence>
<organism evidence="2 3">
    <name type="scientific">Rotaria magnacalcarata</name>
    <dbReference type="NCBI Taxonomy" id="392030"/>
    <lineage>
        <taxon>Eukaryota</taxon>
        <taxon>Metazoa</taxon>
        <taxon>Spiralia</taxon>
        <taxon>Gnathifera</taxon>
        <taxon>Rotifera</taxon>
        <taxon>Eurotatoria</taxon>
        <taxon>Bdelloidea</taxon>
        <taxon>Philodinida</taxon>
        <taxon>Philodinidae</taxon>
        <taxon>Rotaria</taxon>
    </lineage>
</organism>
<feature type="region of interest" description="Disordered" evidence="1">
    <location>
        <begin position="25"/>
        <end position="48"/>
    </location>
</feature>
<evidence type="ECO:0000256" key="1">
    <source>
        <dbReference type="SAM" id="MobiDB-lite"/>
    </source>
</evidence>
<dbReference type="Proteomes" id="UP000663866">
    <property type="component" value="Unassembled WGS sequence"/>
</dbReference>
<dbReference type="EMBL" id="CAJOBG010073127">
    <property type="protein sequence ID" value="CAF4602456.1"/>
    <property type="molecule type" value="Genomic_DNA"/>
</dbReference>
<feature type="non-terminal residue" evidence="2">
    <location>
        <position position="97"/>
    </location>
</feature>
<reference evidence="2" key="1">
    <citation type="submission" date="2021-02" db="EMBL/GenBank/DDBJ databases">
        <authorList>
            <person name="Nowell W R."/>
        </authorList>
    </citation>
    <scope>NUCLEOTIDE SEQUENCE</scope>
</reference>